<dbReference type="InterPro" id="IPR036770">
    <property type="entry name" value="Ankyrin_rpt-contain_sf"/>
</dbReference>
<feature type="transmembrane region" description="Helical" evidence="1">
    <location>
        <begin position="213"/>
        <end position="238"/>
    </location>
</feature>
<reference evidence="3 4" key="1">
    <citation type="journal article" date="2021" name="Nat. Commun.">
        <title>Incipient diploidization of the medicinal plant Perilla within 10,000 years.</title>
        <authorList>
            <person name="Zhang Y."/>
            <person name="Shen Q."/>
            <person name="Leng L."/>
            <person name="Zhang D."/>
            <person name="Chen S."/>
            <person name="Shi Y."/>
            <person name="Ning Z."/>
            <person name="Chen S."/>
        </authorList>
    </citation>
    <scope>NUCLEOTIDE SEQUENCE [LARGE SCALE GENOMIC DNA]</scope>
    <source>
        <strain evidence="4">cv. PC099</strain>
    </source>
</reference>
<protein>
    <recommendedName>
        <fullName evidence="2">PGG domain-containing protein</fullName>
    </recommendedName>
</protein>
<feature type="transmembrane region" description="Helical" evidence="1">
    <location>
        <begin position="287"/>
        <end position="308"/>
    </location>
</feature>
<dbReference type="SUPFAM" id="SSF48403">
    <property type="entry name" value="Ankyrin repeat"/>
    <property type="match status" value="1"/>
</dbReference>
<organism evidence="3 4">
    <name type="scientific">Perilla frutescens var. hirtella</name>
    <name type="common">Perilla citriodora</name>
    <name type="synonym">Perilla setoyensis</name>
    <dbReference type="NCBI Taxonomy" id="608512"/>
    <lineage>
        <taxon>Eukaryota</taxon>
        <taxon>Viridiplantae</taxon>
        <taxon>Streptophyta</taxon>
        <taxon>Embryophyta</taxon>
        <taxon>Tracheophyta</taxon>
        <taxon>Spermatophyta</taxon>
        <taxon>Magnoliopsida</taxon>
        <taxon>eudicotyledons</taxon>
        <taxon>Gunneridae</taxon>
        <taxon>Pentapetalae</taxon>
        <taxon>asterids</taxon>
        <taxon>lamiids</taxon>
        <taxon>Lamiales</taxon>
        <taxon>Lamiaceae</taxon>
        <taxon>Nepetoideae</taxon>
        <taxon>Elsholtzieae</taxon>
        <taxon>Perilla</taxon>
    </lineage>
</organism>
<gene>
    <name evidence="3" type="ORF">C2S53_019614</name>
</gene>
<feature type="transmembrane region" description="Helical" evidence="1">
    <location>
        <begin position="175"/>
        <end position="193"/>
    </location>
</feature>
<keyword evidence="4" id="KW-1185">Reference proteome</keyword>
<keyword evidence="1" id="KW-0472">Membrane</keyword>
<evidence type="ECO:0000313" key="4">
    <source>
        <dbReference type="Proteomes" id="UP001190926"/>
    </source>
</evidence>
<dbReference type="Pfam" id="PF13962">
    <property type="entry name" value="PGG"/>
    <property type="match status" value="1"/>
</dbReference>
<sequence length="356" mass="40723">MVKSLWESIRRTLERDSVLELLKKPPILHDAAKVGNVELITVITRAYPDLLSHIDDNGYSMFHVAVIYQQENMLELIKQARDIKNFSAISKDESGNNLLHLAGRLQHLKGLEIVAERDVQMQRAFAWFKAVEAIVPSFFLDMRNKDGYTPIEVFWMEHRESLANSEAYMKTTSESCMLISTIILTLVFAAAFAPPGGFHQETGIPILLKRNWFACFIIFEAMALFTSTYSIIGFWSIISSNYGEEQFLILPHQLRRAMCALLLSVLFAISAFLSAFFLVFVGERKPLFISFMLPLYVLLVVGVSYQLFKVLQRNKRLQYYSRMGASPSRNNLNNDSLWRRAYNFGASILSSFCSCF</sequence>
<feature type="transmembrane region" description="Helical" evidence="1">
    <location>
        <begin position="259"/>
        <end position="281"/>
    </location>
</feature>
<evidence type="ECO:0000313" key="3">
    <source>
        <dbReference type="EMBL" id="KAH6754878.1"/>
    </source>
</evidence>
<feature type="domain" description="PGG" evidence="2">
    <location>
        <begin position="168"/>
        <end position="278"/>
    </location>
</feature>
<evidence type="ECO:0000259" key="2">
    <source>
        <dbReference type="Pfam" id="PF13962"/>
    </source>
</evidence>
<dbReference type="Gene3D" id="1.25.40.20">
    <property type="entry name" value="Ankyrin repeat-containing domain"/>
    <property type="match status" value="1"/>
</dbReference>
<accession>A0AAD4ILW8</accession>
<comment type="caution">
    <text evidence="3">The sequence shown here is derived from an EMBL/GenBank/DDBJ whole genome shotgun (WGS) entry which is preliminary data.</text>
</comment>
<evidence type="ECO:0000256" key="1">
    <source>
        <dbReference type="SAM" id="Phobius"/>
    </source>
</evidence>
<name>A0AAD4ILW8_PERFH</name>
<dbReference type="InterPro" id="IPR026961">
    <property type="entry name" value="PGG_dom"/>
</dbReference>
<keyword evidence="1" id="KW-1133">Transmembrane helix</keyword>
<dbReference type="EMBL" id="SDAM02029704">
    <property type="protein sequence ID" value="KAH6754878.1"/>
    <property type="molecule type" value="Genomic_DNA"/>
</dbReference>
<dbReference type="Proteomes" id="UP001190926">
    <property type="component" value="Unassembled WGS sequence"/>
</dbReference>
<dbReference type="PANTHER" id="PTHR24177">
    <property type="entry name" value="CASKIN"/>
    <property type="match status" value="1"/>
</dbReference>
<dbReference type="AlphaFoldDB" id="A0AAD4ILW8"/>
<dbReference type="GO" id="GO:0016020">
    <property type="term" value="C:membrane"/>
    <property type="evidence" value="ECO:0007669"/>
    <property type="project" value="TreeGrafter"/>
</dbReference>
<keyword evidence="1" id="KW-0812">Transmembrane</keyword>
<dbReference type="PANTHER" id="PTHR24177:SF292">
    <property type="entry name" value="ANKYRIN REPEAT FAMILY PROTEIN-RELATED"/>
    <property type="match status" value="1"/>
</dbReference>
<proteinExistence type="predicted"/>